<dbReference type="PANTHER" id="PTHR12992">
    <property type="entry name" value="NUDIX HYDROLASE"/>
    <property type="match status" value="1"/>
</dbReference>
<protein>
    <submittedName>
        <fullName evidence="8">NUDIX hydrolase</fullName>
        <ecNumber evidence="8">3.6.1.55</ecNumber>
    </submittedName>
</protein>
<gene>
    <name evidence="8" type="ORF">ACFODZ_16330</name>
</gene>
<accession>A0ABV7JG69</accession>
<dbReference type="Proteomes" id="UP001595533">
    <property type="component" value="Unassembled WGS sequence"/>
</dbReference>
<evidence type="ECO:0000313" key="8">
    <source>
        <dbReference type="EMBL" id="MFC3195823.1"/>
    </source>
</evidence>
<evidence type="ECO:0000256" key="3">
    <source>
        <dbReference type="ARBA" id="ARBA00022723"/>
    </source>
</evidence>
<dbReference type="CDD" id="cd03426">
    <property type="entry name" value="NUDIX_CoAse_Nudt7"/>
    <property type="match status" value="1"/>
</dbReference>
<evidence type="ECO:0000259" key="7">
    <source>
        <dbReference type="PROSITE" id="PS51462"/>
    </source>
</evidence>
<reference evidence="9" key="1">
    <citation type="journal article" date="2019" name="Int. J. Syst. Evol. Microbiol.">
        <title>The Global Catalogue of Microorganisms (GCM) 10K type strain sequencing project: providing services to taxonomists for standard genome sequencing and annotation.</title>
        <authorList>
            <consortium name="The Broad Institute Genomics Platform"/>
            <consortium name="The Broad Institute Genome Sequencing Center for Infectious Disease"/>
            <person name="Wu L."/>
            <person name="Ma J."/>
        </authorList>
    </citation>
    <scope>NUCLEOTIDE SEQUENCE [LARGE SCALE GENOMIC DNA]</scope>
    <source>
        <strain evidence="9">KCTC 42953</strain>
    </source>
</reference>
<dbReference type="SUPFAM" id="SSF55811">
    <property type="entry name" value="Nudix"/>
    <property type="match status" value="1"/>
</dbReference>
<keyword evidence="5" id="KW-0460">Magnesium</keyword>
<name>A0ABV7JG69_9GAMM</name>
<proteinExistence type="predicted"/>
<comment type="caution">
    <text evidence="8">The sequence shown here is derived from an EMBL/GenBank/DDBJ whole genome shotgun (WGS) entry which is preliminary data.</text>
</comment>
<evidence type="ECO:0000256" key="1">
    <source>
        <dbReference type="ARBA" id="ARBA00001936"/>
    </source>
</evidence>
<dbReference type="Gene3D" id="3.90.79.10">
    <property type="entry name" value="Nucleoside Triphosphate Pyrophosphohydrolase"/>
    <property type="match status" value="1"/>
</dbReference>
<evidence type="ECO:0000256" key="4">
    <source>
        <dbReference type="ARBA" id="ARBA00022801"/>
    </source>
</evidence>
<dbReference type="InterPro" id="IPR045121">
    <property type="entry name" value="CoAse"/>
</dbReference>
<dbReference type="RefSeq" id="WP_077412918.1">
    <property type="nucleotide sequence ID" value="NZ_JBHRTS010000010.1"/>
</dbReference>
<keyword evidence="4 8" id="KW-0378">Hydrolase</keyword>
<comment type="cofactor">
    <cofactor evidence="1">
        <name>Mn(2+)</name>
        <dbReference type="ChEBI" id="CHEBI:29035"/>
    </cofactor>
</comment>
<dbReference type="InterPro" id="IPR015797">
    <property type="entry name" value="NUDIX_hydrolase-like_dom_sf"/>
</dbReference>
<dbReference type="EC" id="3.6.1.55" evidence="8"/>
<evidence type="ECO:0000256" key="6">
    <source>
        <dbReference type="ARBA" id="ARBA00023211"/>
    </source>
</evidence>
<dbReference type="Pfam" id="PF00293">
    <property type="entry name" value="NUDIX"/>
    <property type="match status" value="1"/>
</dbReference>
<evidence type="ECO:0000313" key="9">
    <source>
        <dbReference type="Proteomes" id="UP001595533"/>
    </source>
</evidence>
<dbReference type="PANTHER" id="PTHR12992:SF11">
    <property type="entry name" value="MITOCHONDRIAL COENZYME A DIPHOSPHATASE NUDT8"/>
    <property type="match status" value="1"/>
</dbReference>
<evidence type="ECO:0000256" key="2">
    <source>
        <dbReference type="ARBA" id="ARBA00001946"/>
    </source>
</evidence>
<sequence length="197" mass="22876">MHQFRQIITPHLNQDLIEESVWQGAAGSMDRAAAVLFPFYWKNEEPWVLFTQRNAELRHHSGQVSFPGGGYESQDKNIRHTALRETHEEIGVSRDRVELWGFLDGLPSISGFHVTPFVGAIDDVHDLKLDHNEVARAFGVPFRFFQDDANRVKNHVKTPFGRRHYYVFDYKGDVIWGLTAQIIVQLVDRIKQQNHER</sequence>
<keyword evidence="3" id="KW-0479">Metal-binding</keyword>
<dbReference type="InterPro" id="IPR000086">
    <property type="entry name" value="NUDIX_hydrolase_dom"/>
</dbReference>
<comment type="cofactor">
    <cofactor evidence="2">
        <name>Mg(2+)</name>
        <dbReference type="ChEBI" id="CHEBI:18420"/>
    </cofactor>
</comment>
<dbReference type="EMBL" id="JBHRTS010000010">
    <property type="protein sequence ID" value="MFC3195823.1"/>
    <property type="molecule type" value="Genomic_DNA"/>
</dbReference>
<feature type="domain" description="Nudix hydrolase" evidence="7">
    <location>
        <begin position="29"/>
        <end position="171"/>
    </location>
</feature>
<dbReference type="GO" id="GO:0035539">
    <property type="term" value="F:8-oxo-7,8-dihydrodeoxyguanosine triphosphate pyrophosphatase activity"/>
    <property type="evidence" value="ECO:0007669"/>
    <property type="project" value="UniProtKB-EC"/>
</dbReference>
<keyword evidence="6" id="KW-0464">Manganese</keyword>
<organism evidence="8 9">
    <name type="scientific">Marinicella sediminis</name>
    <dbReference type="NCBI Taxonomy" id="1792834"/>
    <lineage>
        <taxon>Bacteria</taxon>
        <taxon>Pseudomonadati</taxon>
        <taxon>Pseudomonadota</taxon>
        <taxon>Gammaproteobacteria</taxon>
        <taxon>Lysobacterales</taxon>
        <taxon>Marinicellaceae</taxon>
        <taxon>Marinicella</taxon>
    </lineage>
</organism>
<dbReference type="PROSITE" id="PS51462">
    <property type="entry name" value="NUDIX"/>
    <property type="match status" value="1"/>
</dbReference>
<evidence type="ECO:0000256" key="5">
    <source>
        <dbReference type="ARBA" id="ARBA00022842"/>
    </source>
</evidence>
<keyword evidence="9" id="KW-1185">Reference proteome</keyword>